<gene>
    <name evidence="1" type="ORF">EOD42_04420</name>
</gene>
<dbReference type="EMBL" id="SACL01000001">
    <property type="protein sequence ID" value="RVT99686.1"/>
    <property type="molecule type" value="Genomic_DNA"/>
</dbReference>
<dbReference type="Proteomes" id="UP000282957">
    <property type="component" value="Unassembled WGS sequence"/>
</dbReference>
<sequence>MASLGKKSRVAEVFRNRAAAISDMTWRTQQVQAYADFLRRSGQPVPQYSLAPIRRTDLPRKWTPLPALGFLRGEYI</sequence>
<name>A0A437MPX1_9PROT</name>
<protein>
    <submittedName>
        <fullName evidence="1">Uncharacterized protein</fullName>
    </submittedName>
</protein>
<evidence type="ECO:0000313" key="2">
    <source>
        <dbReference type="Proteomes" id="UP000282957"/>
    </source>
</evidence>
<dbReference type="AlphaFoldDB" id="A0A437MPX1"/>
<accession>A0A437MPX1</accession>
<keyword evidence="2" id="KW-1185">Reference proteome</keyword>
<reference evidence="1 2" key="1">
    <citation type="submission" date="2019-01" db="EMBL/GenBank/DDBJ databases">
        <authorList>
            <person name="Chen W.-M."/>
        </authorList>
    </citation>
    <scope>NUCLEOTIDE SEQUENCE [LARGE SCALE GENOMIC DNA]</scope>
    <source>
        <strain evidence="1 2">CCP-6</strain>
    </source>
</reference>
<organism evidence="1 2">
    <name type="scientific">Rhodovarius crocodyli</name>
    <dbReference type="NCBI Taxonomy" id="1979269"/>
    <lineage>
        <taxon>Bacteria</taxon>
        <taxon>Pseudomonadati</taxon>
        <taxon>Pseudomonadota</taxon>
        <taxon>Alphaproteobacteria</taxon>
        <taxon>Acetobacterales</taxon>
        <taxon>Roseomonadaceae</taxon>
        <taxon>Rhodovarius</taxon>
    </lineage>
</organism>
<comment type="caution">
    <text evidence="1">The sequence shown here is derived from an EMBL/GenBank/DDBJ whole genome shotgun (WGS) entry which is preliminary data.</text>
</comment>
<proteinExistence type="predicted"/>
<dbReference type="OrthoDB" id="7278892at2"/>
<evidence type="ECO:0000313" key="1">
    <source>
        <dbReference type="EMBL" id="RVT99686.1"/>
    </source>
</evidence>